<evidence type="ECO:0000313" key="17">
    <source>
        <dbReference type="Proteomes" id="UP000289340"/>
    </source>
</evidence>
<keyword evidence="6 14" id="KW-0694">RNA-binding</keyword>
<dbReference type="Proteomes" id="UP000289340">
    <property type="component" value="Chromosome 8"/>
</dbReference>
<gene>
    <name evidence="16" type="ORF">D0Y65_020625</name>
</gene>
<keyword evidence="5" id="KW-0677">Repeat</keyword>
<dbReference type="InterPro" id="IPR003954">
    <property type="entry name" value="RRM_euk-type"/>
</dbReference>
<name>A0A445JEY5_GLYSO</name>
<evidence type="ECO:0000256" key="12">
    <source>
        <dbReference type="ARBA" id="ARBA00070346"/>
    </source>
</evidence>
<keyword evidence="3" id="KW-0934">Plastid</keyword>
<keyword evidence="2" id="KW-0150">Chloroplast</keyword>
<dbReference type="SUPFAM" id="SSF54928">
    <property type="entry name" value="RNA-binding domain, RBD"/>
    <property type="match status" value="2"/>
</dbReference>
<keyword evidence="9" id="KW-0687">Ribonucleoprotein</keyword>
<evidence type="ECO:0000256" key="3">
    <source>
        <dbReference type="ARBA" id="ARBA00022640"/>
    </source>
</evidence>
<comment type="subunit">
    <text evidence="11">Component of the chloroplast small ribosomal subunit (SSU). Mature 70S chloroplast ribosomes of higher plants consist of a small (30S) and a large (50S) subunit. The 30S small subunit contains 1 molecule of ribosomal RNA (16S rRNA) and 24 different proteins. The 50S large subunit contains 3 rRNA molecules (23S, 5S and 4.5S rRNA) and 33 different proteins.</text>
</comment>
<proteinExistence type="inferred from homology"/>
<evidence type="ECO:0000256" key="2">
    <source>
        <dbReference type="ARBA" id="ARBA00022528"/>
    </source>
</evidence>
<keyword evidence="4" id="KW-0699">rRNA-binding</keyword>
<dbReference type="PANTHER" id="PTHR48025:SF4">
    <property type="entry name" value="SMALL RIBOSOMAL SUBUNIT PROTEIN CS22"/>
    <property type="match status" value="1"/>
</dbReference>
<dbReference type="SMART" id="SM00361">
    <property type="entry name" value="RRM_1"/>
    <property type="match status" value="2"/>
</dbReference>
<dbReference type="Gene3D" id="3.30.70.330">
    <property type="match status" value="2"/>
</dbReference>
<evidence type="ECO:0000313" key="16">
    <source>
        <dbReference type="EMBL" id="RZB97019.1"/>
    </source>
</evidence>
<evidence type="ECO:0000256" key="6">
    <source>
        <dbReference type="ARBA" id="ARBA00022884"/>
    </source>
</evidence>
<feature type="domain" description="RRM" evidence="15">
    <location>
        <begin position="226"/>
        <end position="302"/>
    </location>
</feature>
<protein>
    <recommendedName>
        <fullName evidence="12">Small ribosomal subunit protein cS22</fullName>
    </recommendedName>
    <alternativeName>
        <fullName evidence="13">30S ribosomal protein 2, chloroplastic</fullName>
    </alternativeName>
</protein>
<evidence type="ECO:0000256" key="5">
    <source>
        <dbReference type="ARBA" id="ARBA00022737"/>
    </source>
</evidence>
<feature type="domain" description="RRM" evidence="15">
    <location>
        <begin position="126"/>
        <end position="204"/>
    </location>
</feature>
<evidence type="ECO:0000256" key="1">
    <source>
        <dbReference type="ARBA" id="ARBA00004229"/>
    </source>
</evidence>
<comment type="subcellular location">
    <subcellularLocation>
        <location evidence="1">Plastid</location>
        <location evidence="1">Chloroplast</location>
    </subcellularLocation>
</comment>
<dbReference type="CDD" id="cd21610">
    <property type="entry name" value="RRM2_PSRP2"/>
    <property type="match status" value="1"/>
</dbReference>
<dbReference type="SMART" id="SM00360">
    <property type="entry name" value="RRM"/>
    <property type="match status" value="2"/>
</dbReference>
<evidence type="ECO:0000256" key="8">
    <source>
        <dbReference type="ARBA" id="ARBA00022980"/>
    </source>
</evidence>
<keyword evidence="17" id="KW-1185">Reference proteome</keyword>
<dbReference type="InterPro" id="IPR012677">
    <property type="entry name" value="Nucleotide-bd_a/b_plait_sf"/>
</dbReference>
<evidence type="ECO:0000259" key="15">
    <source>
        <dbReference type="PROSITE" id="PS50102"/>
    </source>
</evidence>
<dbReference type="GO" id="GO:0009535">
    <property type="term" value="C:chloroplast thylakoid membrane"/>
    <property type="evidence" value="ECO:0007669"/>
    <property type="project" value="TreeGrafter"/>
</dbReference>
<evidence type="ECO:0000256" key="14">
    <source>
        <dbReference type="PROSITE-ProRule" id="PRU00176"/>
    </source>
</evidence>
<dbReference type="PROSITE" id="PS50102">
    <property type="entry name" value="RRM"/>
    <property type="match status" value="2"/>
</dbReference>
<evidence type="ECO:0000256" key="13">
    <source>
        <dbReference type="ARBA" id="ARBA00077833"/>
    </source>
</evidence>
<dbReference type="GO" id="GO:0003729">
    <property type="term" value="F:mRNA binding"/>
    <property type="evidence" value="ECO:0007669"/>
    <property type="project" value="TreeGrafter"/>
</dbReference>
<dbReference type="GO" id="GO:1990904">
    <property type="term" value="C:ribonucleoprotein complex"/>
    <property type="evidence" value="ECO:0007669"/>
    <property type="project" value="UniProtKB-KW"/>
</dbReference>
<dbReference type="InterPro" id="IPR000504">
    <property type="entry name" value="RRM_dom"/>
</dbReference>
<dbReference type="InterPro" id="IPR050502">
    <property type="entry name" value="Euk_RNA-bind_prot"/>
</dbReference>
<comment type="similarity">
    <text evidence="10">Belongs to the chloroplast-specific ribosomal protein cS22 family.</text>
</comment>
<organism evidence="16 17">
    <name type="scientific">Glycine soja</name>
    <name type="common">Wild soybean</name>
    <dbReference type="NCBI Taxonomy" id="3848"/>
    <lineage>
        <taxon>Eukaryota</taxon>
        <taxon>Viridiplantae</taxon>
        <taxon>Streptophyta</taxon>
        <taxon>Embryophyta</taxon>
        <taxon>Tracheophyta</taxon>
        <taxon>Spermatophyta</taxon>
        <taxon>Magnoliopsida</taxon>
        <taxon>eudicotyledons</taxon>
        <taxon>Gunneridae</taxon>
        <taxon>Pentapetalae</taxon>
        <taxon>rosids</taxon>
        <taxon>fabids</taxon>
        <taxon>Fabales</taxon>
        <taxon>Fabaceae</taxon>
        <taxon>Papilionoideae</taxon>
        <taxon>50 kb inversion clade</taxon>
        <taxon>NPAAA clade</taxon>
        <taxon>indigoferoid/millettioid clade</taxon>
        <taxon>Phaseoleae</taxon>
        <taxon>Glycine</taxon>
        <taxon>Glycine subgen. Soja</taxon>
    </lineage>
</organism>
<dbReference type="GO" id="GO:1901259">
    <property type="term" value="P:chloroplast rRNA processing"/>
    <property type="evidence" value="ECO:0007669"/>
    <property type="project" value="TreeGrafter"/>
</dbReference>
<accession>A0A445JEY5</accession>
<keyword evidence="7" id="KW-0809">Transit peptide</keyword>
<dbReference type="EMBL" id="QZWG01000008">
    <property type="protein sequence ID" value="RZB97019.1"/>
    <property type="molecule type" value="Genomic_DNA"/>
</dbReference>
<dbReference type="FunFam" id="3.30.70.330:FF:000401">
    <property type="entry name" value="30S ribosomal protein 2, chloroplastic"/>
    <property type="match status" value="1"/>
</dbReference>
<dbReference type="Pfam" id="PF00076">
    <property type="entry name" value="RRM_1"/>
    <property type="match status" value="2"/>
</dbReference>
<reference evidence="16 17" key="1">
    <citation type="submission" date="2018-09" db="EMBL/GenBank/DDBJ databases">
        <title>A high-quality reference genome of wild soybean provides a powerful tool to mine soybean genomes.</title>
        <authorList>
            <person name="Xie M."/>
            <person name="Chung C.Y.L."/>
            <person name="Li M.-W."/>
            <person name="Wong F.-L."/>
            <person name="Chan T.-F."/>
            <person name="Lam H.-M."/>
        </authorList>
    </citation>
    <scope>NUCLEOTIDE SEQUENCE [LARGE SCALE GENOMIC DNA]</scope>
    <source>
        <strain evidence="17">cv. W05</strain>
        <tissue evidence="16">Hypocotyl of etiolated seedlings</tissue>
    </source>
</reference>
<dbReference type="CDD" id="cd21609">
    <property type="entry name" value="RRM1_PSRP2_like"/>
    <property type="match status" value="1"/>
</dbReference>
<dbReference type="GO" id="GO:0005840">
    <property type="term" value="C:ribosome"/>
    <property type="evidence" value="ECO:0007669"/>
    <property type="project" value="UniProtKB-KW"/>
</dbReference>
<comment type="caution">
    <text evidence="16">The sequence shown here is derived from an EMBL/GenBank/DDBJ whole genome shotgun (WGS) entry which is preliminary data.</text>
</comment>
<dbReference type="InterPro" id="IPR035979">
    <property type="entry name" value="RBD_domain_sf"/>
</dbReference>
<sequence length="302" mass="33212">MKRPTGPSIYANRKWIFSGTKHHLDNKINLRLCSQNQNLNFHCSFVTSSSLSHHTTMASLHSSFLLTSNFLSLTTPSSSSTHVLFPMRLSTTHLRPLLLTTRHGFGRPPFAAVAEQAATATEASARRLYVGNIPRTVTNDELAKIVQEHGAVEKAEVMYDKYSGRSRRFAFVTMKTVEDATAVIEKLNGTEIGGREVKVNVTEKPLSTPDLPLLQAEESEFIDSPHKVYVGNLAKTVTTDTLKNFFSEKGKVLSAKVSRVPGTSKSSGYGFVTFSSEEDVEAAISSFNNSLLEGQTIRVNKA</sequence>
<evidence type="ECO:0000256" key="9">
    <source>
        <dbReference type="ARBA" id="ARBA00023274"/>
    </source>
</evidence>
<evidence type="ECO:0000256" key="11">
    <source>
        <dbReference type="ARBA" id="ARBA00063129"/>
    </source>
</evidence>
<dbReference type="PANTHER" id="PTHR48025">
    <property type="entry name" value="OS02G0815200 PROTEIN"/>
    <property type="match status" value="1"/>
</dbReference>
<evidence type="ECO:0000256" key="7">
    <source>
        <dbReference type="ARBA" id="ARBA00022946"/>
    </source>
</evidence>
<evidence type="ECO:0000256" key="4">
    <source>
        <dbReference type="ARBA" id="ARBA00022730"/>
    </source>
</evidence>
<evidence type="ECO:0000256" key="10">
    <source>
        <dbReference type="ARBA" id="ARBA00061529"/>
    </source>
</evidence>
<dbReference type="AlphaFoldDB" id="A0A445JEY5"/>
<dbReference type="GO" id="GO:0019843">
    <property type="term" value="F:rRNA binding"/>
    <property type="evidence" value="ECO:0007669"/>
    <property type="project" value="UniProtKB-KW"/>
</dbReference>
<keyword evidence="8 16" id="KW-0689">Ribosomal protein</keyword>